<dbReference type="SUPFAM" id="SSF51735">
    <property type="entry name" value="NAD(P)-binding Rossmann-fold domains"/>
    <property type="match status" value="1"/>
</dbReference>
<dbReference type="GO" id="GO:0016491">
    <property type="term" value="F:oxidoreductase activity"/>
    <property type="evidence" value="ECO:0007669"/>
    <property type="project" value="UniProtKB-KW"/>
</dbReference>
<dbReference type="InterPro" id="IPR057326">
    <property type="entry name" value="KR_dom"/>
</dbReference>
<name>A0A4V6PV21_9BURK</name>
<dbReference type="PANTHER" id="PTHR45024">
    <property type="entry name" value="DEHYDROGENASES, SHORT CHAIN"/>
    <property type="match status" value="1"/>
</dbReference>
<dbReference type="Gene3D" id="3.40.50.720">
    <property type="entry name" value="NAD(P)-binding Rossmann-like Domain"/>
    <property type="match status" value="1"/>
</dbReference>
<dbReference type="OrthoDB" id="9802564at2"/>
<evidence type="ECO:0000256" key="3">
    <source>
        <dbReference type="RuleBase" id="RU000363"/>
    </source>
</evidence>
<protein>
    <submittedName>
        <fullName evidence="5">NAD(P)-dependent dehydrogenase (Short-subunit alcohol dehydrogenase family)</fullName>
    </submittedName>
</protein>
<dbReference type="PRINTS" id="PR00080">
    <property type="entry name" value="SDRFAMILY"/>
</dbReference>
<comment type="caution">
    <text evidence="5">The sequence shown here is derived from an EMBL/GenBank/DDBJ whole genome shotgun (WGS) entry which is preliminary data.</text>
</comment>
<dbReference type="InterPro" id="IPR051687">
    <property type="entry name" value="Peroxisomal_Beta-Oxidation"/>
</dbReference>
<proteinExistence type="inferred from homology"/>
<reference evidence="5 6" key="1">
    <citation type="submission" date="2019-03" db="EMBL/GenBank/DDBJ databases">
        <title>Genomic Encyclopedia of Type Strains, Phase IV (KMG-IV): sequencing the most valuable type-strain genomes for metagenomic binning, comparative biology and taxonomic classification.</title>
        <authorList>
            <person name="Goeker M."/>
        </authorList>
    </citation>
    <scope>NUCLEOTIDE SEQUENCE [LARGE SCALE GENOMIC DNA]</scope>
    <source>
        <strain evidence="5 6">DSM 16998</strain>
    </source>
</reference>
<keyword evidence="6" id="KW-1185">Reference proteome</keyword>
<sequence>MLHFDGKVALITGAGRGLGRAHALLLASRGARVVVNDLGTSGAGTGADASPAQSVVDEIRAAGGEAVVNGDSVVDGGRIVEAALDHFGRIDLVVNNAGFLRDVAFHKMTAADWDDLYQVHLLGAFRIVHAAWPRMREQGYGRVVNTSSAAGIYGNFGQVNYGSFKLALHGMTQPLAVEGKAKNIHVNTIAPAADSRLTRTVMTAEQLAPMRAELVSPLVAWLCHETCTETGGLFEVGGGFIAKLRWERSGGAYLDLTGGNAVEQVAEAWGTITDFSKCDHPAGFGEAMAPFVKLMGGA</sequence>
<dbReference type="Gene3D" id="1.10.287.4290">
    <property type="match status" value="1"/>
</dbReference>
<dbReference type="InterPro" id="IPR002347">
    <property type="entry name" value="SDR_fam"/>
</dbReference>
<evidence type="ECO:0000256" key="2">
    <source>
        <dbReference type="ARBA" id="ARBA00023002"/>
    </source>
</evidence>
<evidence type="ECO:0000259" key="4">
    <source>
        <dbReference type="SMART" id="SM00822"/>
    </source>
</evidence>
<dbReference type="CDD" id="cd05353">
    <property type="entry name" value="hydroxyacyl-CoA-like_DH_SDR_c-like"/>
    <property type="match status" value="1"/>
</dbReference>
<comment type="similarity">
    <text evidence="1 3">Belongs to the short-chain dehydrogenases/reductases (SDR) family.</text>
</comment>
<dbReference type="Proteomes" id="UP000295361">
    <property type="component" value="Unassembled WGS sequence"/>
</dbReference>
<gene>
    <name evidence="5" type="ORF">DES47_11621</name>
</gene>
<feature type="domain" description="Ketoreductase" evidence="4">
    <location>
        <begin position="7"/>
        <end position="213"/>
    </location>
</feature>
<keyword evidence="2" id="KW-0560">Oxidoreductase</keyword>
<evidence type="ECO:0000313" key="6">
    <source>
        <dbReference type="Proteomes" id="UP000295361"/>
    </source>
</evidence>
<dbReference type="SMART" id="SM00822">
    <property type="entry name" value="PKS_KR"/>
    <property type="match status" value="1"/>
</dbReference>
<dbReference type="InParanoid" id="A0A4V6PV21"/>
<dbReference type="PRINTS" id="PR00081">
    <property type="entry name" value="GDHRDH"/>
</dbReference>
<dbReference type="InterPro" id="IPR036291">
    <property type="entry name" value="NAD(P)-bd_dom_sf"/>
</dbReference>
<accession>A0A4V6PV21</accession>
<dbReference type="PANTHER" id="PTHR45024:SF2">
    <property type="entry name" value="SCP2 DOMAIN-CONTAINING PROTEIN"/>
    <property type="match status" value="1"/>
</dbReference>
<dbReference type="Pfam" id="PF00106">
    <property type="entry name" value="adh_short"/>
    <property type="match status" value="1"/>
</dbReference>
<dbReference type="AlphaFoldDB" id="A0A4V6PV21"/>
<dbReference type="EMBL" id="SNXS01000016">
    <property type="protein sequence ID" value="TDP60422.1"/>
    <property type="molecule type" value="Genomic_DNA"/>
</dbReference>
<evidence type="ECO:0000313" key="5">
    <source>
        <dbReference type="EMBL" id="TDP60422.1"/>
    </source>
</evidence>
<organism evidence="5 6">
    <name type="scientific">Roseateles toxinivorans</name>
    <dbReference type="NCBI Taxonomy" id="270368"/>
    <lineage>
        <taxon>Bacteria</taxon>
        <taxon>Pseudomonadati</taxon>
        <taxon>Pseudomonadota</taxon>
        <taxon>Betaproteobacteria</taxon>
        <taxon>Burkholderiales</taxon>
        <taxon>Sphaerotilaceae</taxon>
        <taxon>Roseateles</taxon>
    </lineage>
</organism>
<evidence type="ECO:0000256" key="1">
    <source>
        <dbReference type="ARBA" id="ARBA00006484"/>
    </source>
</evidence>